<gene>
    <name evidence="1" type="ORF">cand_027310</name>
</gene>
<evidence type="ECO:0000313" key="2">
    <source>
        <dbReference type="Proteomes" id="UP000186804"/>
    </source>
</evidence>
<comment type="caution">
    <text evidence="1">The sequence shown here is derived from an EMBL/GenBank/DDBJ whole genome shotgun (WGS) entry which is preliminary data.</text>
</comment>
<organism evidence="1 2">
    <name type="scientific">Cryptosporidium andersoni</name>
    <dbReference type="NCBI Taxonomy" id="117008"/>
    <lineage>
        <taxon>Eukaryota</taxon>
        <taxon>Sar</taxon>
        <taxon>Alveolata</taxon>
        <taxon>Apicomplexa</taxon>
        <taxon>Conoidasida</taxon>
        <taxon>Coccidia</taxon>
        <taxon>Eucoccidiorida</taxon>
        <taxon>Eimeriorina</taxon>
        <taxon>Cryptosporidiidae</taxon>
        <taxon>Cryptosporidium</taxon>
    </lineage>
</organism>
<dbReference type="Proteomes" id="UP000186804">
    <property type="component" value="Unassembled WGS sequence"/>
</dbReference>
<dbReference type="EMBL" id="LRBS01000052">
    <property type="protein sequence ID" value="OII76710.1"/>
    <property type="molecule type" value="Genomic_DNA"/>
</dbReference>
<accession>A0A1J4MRA4</accession>
<protein>
    <submittedName>
        <fullName evidence="1">Uncharacterized protein</fullName>
    </submittedName>
</protein>
<sequence>MILSSEIYSNSEILDVITGRFFPNEDQLYNPSYREIAVIKGNRIDVYKIDWISDNYTSEKLSFYASRPYIGIWRYSCKESKYDSILALDCDLNLYLLSIRLVQAPHTNYDCNTKYKLTNIQKNYSNEKSSSHLEDFLEINNDNREYILKLKYFIYLESKLSLIDPFGIEIQPFLSQRNIQPDTLNFNNLYNTQSISRPPNIQVSVEYNTGCIAISSYYNRIALIVPNRNISNDNTRTNLKIRSLSFYSIQPDMQLISFQFFFDSTLNSSCLYLLFYQIKEESLYSSLAHKIIWPNWSQIFTFSHNDQIWYSQYPPDELIYPLRESKLHILNLNNDYSSNFKKIQNYINILHFCMDDTGNLYVDGTYIQTPVSDPKKKYLHTFIICNGLENLLSITIGYIDKYSNCEELWRWSDNMKHVYFRELVKLKSEFKLSLKEPPIIASKRNISEYSNKSIIKIFLAGGQNDYFVLVIVVNLNEIEEVRCTGYCNSIKMSFPDICNVSILNYYPNPTEESLTLLFTSSIGIMKQVMFPSMEQSWLVSPHESEIFRTFAAEAVKIDNHTTILLGGIKFTWTKSNNNDTNYSWKQQSVLRMIRCGIQTYEESKSMGTFFGVIRLFSFSIIHNNNIYGLIIVSYPHKTELLLIAYDETKQIKQGDFAKNAINLQKWYPKNVKFHAPYLNFPTIYCTWLDNKKNILIHITSQFINLIFTNMDEILNISDQLLEYQSNYSQLANKIIWRVNSDDEKIQDACFVGKSIFVLIDSMKMFQIIIDTNSTSIIAEYLLSGISFNNISSFLVSKWHDKYILLLGNWQNEISIGNILDCGIVERVSKMKLPLKSSSLYSRISSVRIEQDHIYIMNSIGQFYYIEIKEINSKKFKSKLKLQINYQFNVNEHLELENFFLDWEIVSYNLSFITSDKCMVKHQFFVKSIYKNYIIDIFATRNVKFQHYINTIQLPKSSNLAIFNYPTKYWKYQFHISVCIKGEKNSMHLISPSKSKIYLQDFYLPLQHNSEIIGGMSLLKSKKLLIWSTPKIPILLKQFNEQNYHSQLLLMELEPKIRIIGSLKFLNSQTNNIMNVCPRVFESFNWVSKDIKLDDTSSDAFVLIFSDIQYSEDNFGRLTLYNISVSDNLHWKKYNQVKNCNLQYKYKDPFTNLGSHILEGSTRIIQHPLYSDRFLFLINNILKVDNKITNINKTEPEIKYCNKFITNEIYSIIILYHLCRANDFIEVTYPKDLSKKGNNFNFGCKIQLIEKKRIYIKSFIEKASFKSSNLLSFTTLLNKNDGIIQVEENTMKIIETSEYCKEFEIFPRYRHKSTNKCDYLQDSILFTQRPVGDYEDKMIKSFKTSLVDFSLYIEKILLNNKTNIIPFRDILTITKSNEENSLYWVTPNCHIGKITFIDAETKLYLYGLQTIMAYLYKIKIIQVHSNLCNPSLSPCIDNLLFKYFDIFWIQYYKNNTINKMVMINQIFDEIKNKTSINSSNFQNLSEISLDIYILSLYCNTCNYCIKWRIFATITYWWNHIIYLTKDSIKRNTYKILKCPMLSQWNMDCNILYTNYMETNNISLIHDKIANFHHLYIGTLELDKYIHDTLLS</sequence>
<proteinExistence type="predicted"/>
<dbReference type="VEuPathDB" id="CryptoDB:cand_027310"/>
<name>A0A1J4MRA4_9CRYT</name>
<evidence type="ECO:0000313" key="1">
    <source>
        <dbReference type="EMBL" id="OII76710.1"/>
    </source>
</evidence>
<keyword evidence="2" id="KW-1185">Reference proteome</keyword>
<dbReference type="RefSeq" id="XP_067068556.1">
    <property type="nucleotide sequence ID" value="XM_067212959.1"/>
</dbReference>
<dbReference type="OrthoDB" id="10280053at2759"/>
<dbReference type="GeneID" id="92366915"/>
<reference evidence="1 2" key="1">
    <citation type="submission" date="2016-10" db="EMBL/GenBank/DDBJ databases">
        <title>Reductive evolution of mitochondrial metabolism and differential evolution of invasion-related proteins in Cryptosporidium.</title>
        <authorList>
            <person name="Liu S."/>
            <person name="Roellig D.M."/>
            <person name="Guo Y."/>
            <person name="Li N."/>
            <person name="Frace M.A."/>
            <person name="Tang K."/>
            <person name="Zhang L."/>
            <person name="Feng Y."/>
            <person name="Xiao L."/>
        </authorList>
    </citation>
    <scope>NUCLEOTIDE SEQUENCE [LARGE SCALE GENOMIC DNA]</scope>
    <source>
        <strain evidence="1">30847</strain>
    </source>
</reference>